<feature type="domain" description="Reverse transcriptase" evidence="1">
    <location>
        <begin position="492"/>
        <end position="763"/>
    </location>
</feature>
<name>A0ABS2Y419_POLSP</name>
<evidence type="ECO:0000313" key="2">
    <source>
        <dbReference type="EMBL" id="MBN3280924.1"/>
    </source>
</evidence>
<feature type="non-terminal residue" evidence="2">
    <location>
        <position position="1287"/>
    </location>
</feature>
<dbReference type="InterPro" id="IPR043502">
    <property type="entry name" value="DNA/RNA_pol_sf"/>
</dbReference>
<keyword evidence="3" id="KW-1185">Reference proteome</keyword>
<dbReference type="SUPFAM" id="SSF56219">
    <property type="entry name" value="DNase I-like"/>
    <property type="match status" value="1"/>
</dbReference>
<dbReference type="InterPro" id="IPR000477">
    <property type="entry name" value="RT_dom"/>
</dbReference>
<dbReference type="Gene3D" id="3.60.10.10">
    <property type="entry name" value="Endonuclease/exonuclease/phosphatase"/>
    <property type="match status" value="1"/>
</dbReference>
<dbReference type="CDD" id="cd09076">
    <property type="entry name" value="L1-EN"/>
    <property type="match status" value="1"/>
</dbReference>
<dbReference type="InterPro" id="IPR005135">
    <property type="entry name" value="Endo/exonuclease/phosphatase"/>
</dbReference>
<reference evidence="2" key="1">
    <citation type="journal article" date="2021" name="Cell">
        <title>Tracing the genetic footprints of vertebrate landing in non-teleost ray-finned fishes.</title>
        <authorList>
            <person name="Bi X."/>
            <person name="Wang K."/>
            <person name="Yang L."/>
            <person name="Pan H."/>
            <person name="Jiang H."/>
            <person name="Wei Q."/>
            <person name="Fang M."/>
            <person name="Yu H."/>
            <person name="Zhu C."/>
            <person name="Cai Y."/>
            <person name="He Y."/>
            <person name="Gan X."/>
            <person name="Zeng H."/>
            <person name="Yu D."/>
            <person name="Zhu Y."/>
            <person name="Jiang H."/>
            <person name="Qiu Q."/>
            <person name="Yang H."/>
            <person name="Zhang Y.E."/>
            <person name="Wang W."/>
            <person name="Zhu M."/>
            <person name="He S."/>
            <person name="Zhang G."/>
        </authorList>
    </citation>
    <scope>NUCLEOTIDE SEQUENCE</scope>
    <source>
        <strain evidence="2">Pddl_001</strain>
    </source>
</reference>
<accession>A0ABS2Y419</accession>
<dbReference type="Proteomes" id="UP001166093">
    <property type="component" value="Unassembled WGS sequence"/>
</dbReference>
<sequence>MYAISTVNVNGCKDHFRRAQVISYLKKGGYSVCFLQETHLTPQAEANWLLEWGGRVSFSHLTESSCGVATLFSGSFVPTVLDVVNVVPGRLLHHRIRDGDATVHLLNVYAPSTGPARVQFFRQMSAHLNTIGADELVVLGGDFNCTLEAADRVGREPYPLSSAALRELIARLSLVDIWRWQHPDASAFTYTRVREGRVSQSRIDRFYVSRNHAHCVRSSDIRPAPFTDHNLVVVTVAVAPARHAAAYWHFNNSLLEDERFERSFRDFWTVWHGRRSRFPTWRQWWDVGKAQIKILCQEYTRGASRRRDSRIERLERELLGLESRLARGDQLEQSAYEEKKSTLRDLRLQRSRGAFVRSRVQFLREMDRSTHFFYALEKKKGDRKNITCLLAEDGSLLTDPESVNERARAFYSALFSPDPVDSDACRVLWDGLPTVSGGVRDEFEGHLTLAELTDALSQMPYNKSPGIDGLTVEFYKKFWDLLGPAFARVLAEAYETGEMPLSMRRAVITLLPKKGDLRSLKNWRPVSLLCTDYKIVAKAASLRLKSVLADVIHPDQSYTVPNRTIFDNIFLVRDLLHYCRRTGRSVAFLSLDQEKAFDRVDHEYLFGTLRAFGFGPRFVGLFRMLYASAECLIKVNWSLTAPLAFRRGVRQGCPLSGQLYALCIEPFLCLLRGRLTGLALGAPDTRVVLSAYADDVLLVASDPADLERMRSCQSVYSAASSARINWTKCSGLLVGPWRADSLPAALQQFQWSADSFKYLGVHLSPAEASVAANWTELEDKVAARLRSWSGLLKLLSFRGRALVINQLVASMLWHRLTVLSPPPEFVARVQRKLTDFFWAGKHWVSAAVLSLPLAEGGQGLVCIRSQVHTFRLQTLQRYLYADPAPQWCTLASLLLRQLHDLGYDRQLFWIDLRGIRLPELPVFYQDLLRTRSMFSVGRDAVPTEGQGLLLEPLLHNPHLGAQALESPSVRRALISAKVTRVWDLLDRERSAWLAPEALVARAARVSVRTAGRAIRECKAALHPDSVRYLEGVLRTGEPSTPTPPTPGSPVLLIEPKARAPPRPPLENNLSRISQFSSTPLPSASRRTLYAMTLHTLHFPALVSRRDTAWRETLRPPEGVGPQWEALYSPLVSRGAGDLGWRVLHGALASGEILRHFTDSDAACPFCGQSESVAHIYFLCARLQPFFLLLKNLLLQFWLHFSPTLLIFGHPVRGSSKKRDLLVNLLLALAKLAIYKTRKRKMSGEGLFDCGAMFRALLRSRIHLEHAHAESAGDMASFVDQWTLGGVL</sequence>
<dbReference type="InterPro" id="IPR036691">
    <property type="entry name" value="Endo/exonu/phosph_ase_sf"/>
</dbReference>
<dbReference type="CDD" id="cd01650">
    <property type="entry name" value="RT_nLTR_like"/>
    <property type="match status" value="1"/>
</dbReference>
<dbReference type="PANTHER" id="PTHR19446">
    <property type="entry name" value="REVERSE TRANSCRIPTASES"/>
    <property type="match status" value="1"/>
</dbReference>
<dbReference type="Pfam" id="PF03372">
    <property type="entry name" value="Exo_endo_phos"/>
    <property type="match status" value="1"/>
</dbReference>
<dbReference type="Pfam" id="PF00078">
    <property type="entry name" value="RVT_1"/>
    <property type="match status" value="1"/>
</dbReference>
<gene>
    <name evidence="2" type="primary">Ytx2_8</name>
    <name evidence="2" type="ORF">GTO93_0011856</name>
</gene>
<organism evidence="2 3">
    <name type="scientific">Polyodon spathula</name>
    <name type="common">North American paddlefish</name>
    <name type="synonym">Squalus spathula</name>
    <dbReference type="NCBI Taxonomy" id="7913"/>
    <lineage>
        <taxon>Eukaryota</taxon>
        <taxon>Metazoa</taxon>
        <taxon>Chordata</taxon>
        <taxon>Craniata</taxon>
        <taxon>Vertebrata</taxon>
        <taxon>Euteleostomi</taxon>
        <taxon>Actinopterygii</taxon>
        <taxon>Chondrostei</taxon>
        <taxon>Acipenseriformes</taxon>
        <taxon>Polyodontidae</taxon>
        <taxon>Polyodon</taxon>
    </lineage>
</organism>
<dbReference type="EMBL" id="JAAWVQ010103162">
    <property type="protein sequence ID" value="MBN3280924.1"/>
    <property type="molecule type" value="Genomic_DNA"/>
</dbReference>
<dbReference type="PROSITE" id="PS50878">
    <property type="entry name" value="RT_POL"/>
    <property type="match status" value="1"/>
</dbReference>
<protein>
    <submittedName>
        <fullName evidence="2">YTX2 protein</fullName>
    </submittedName>
</protein>
<evidence type="ECO:0000313" key="3">
    <source>
        <dbReference type="Proteomes" id="UP001166093"/>
    </source>
</evidence>
<dbReference type="SUPFAM" id="SSF56672">
    <property type="entry name" value="DNA/RNA polymerases"/>
    <property type="match status" value="1"/>
</dbReference>
<proteinExistence type="predicted"/>
<evidence type="ECO:0000259" key="1">
    <source>
        <dbReference type="PROSITE" id="PS50878"/>
    </source>
</evidence>
<feature type="non-terminal residue" evidence="2">
    <location>
        <position position="1"/>
    </location>
</feature>
<comment type="caution">
    <text evidence="2">The sequence shown here is derived from an EMBL/GenBank/DDBJ whole genome shotgun (WGS) entry which is preliminary data.</text>
</comment>